<dbReference type="InterPro" id="IPR035472">
    <property type="entry name" value="RpiR-like_SIS"/>
</dbReference>
<dbReference type="InterPro" id="IPR036388">
    <property type="entry name" value="WH-like_DNA-bd_sf"/>
</dbReference>
<dbReference type="PROSITE" id="PS51071">
    <property type="entry name" value="HTH_RPIR"/>
    <property type="match status" value="1"/>
</dbReference>
<accession>A0AA94XV12</accession>
<feature type="domain" description="SIS" evidence="5">
    <location>
        <begin position="124"/>
        <end position="260"/>
    </location>
</feature>
<dbReference type="SUPFAM" id="SSF53697">
    <property type="entry name" value="SIS domain"/>
    <property type="match status" value="1"/>
</dbReference>
<evidence type="ECO:0000313" key="7">
    <source>
        <dbReference type="Proteomes" id="UP001060018"/>
    </source>
</evidence>
<organism evidence="6 7">
    <name type="scientific">Glutamicibacter halophytocola</name>
    <dbReference type="NCBI Taxonomy" id="1933880"/>
    <lineage>
        <taxon>Bacteria</taxon>
        <taxon>Bacillati</taxon>
        <taxon>Actinomycetota</taxon>
        <taxon>Actinomycetes</taxon>
        <taxon>Micrococcales</taxon>
        <taxon>Micrococcaceae</taxon>
        <taxon>Glutamicibacter</taxon>
    </lineage>
</organism>
<keyword evidence="3" id="KW-0804">Transcription</keyword>
<gene>
    <name evidence="6" type="ORF">NUH22_07545</name>
</gene>
<dbReference type="PROSITE" id="PS51464">
    <property type="entry name" value="SIS"/>
    <property type="match status" value="1"/>
</dbReference>
<sequence length="282" mass="30474">MSELAQWLEALVGGRKTTQATQRVLEVLRQDPGGTFDLSAQKVADRADVNVASVVRAAQFLGFRGWPALKHEIRHRYLATLSTEQVLQEHAGPHDSPARASLDADMANLKAFAAQIDLPQIRRIAELISKAGRTFVMATGSYAAPGAQLSHVGQYLGHDIELHTAMSTGLVSRLRLLRPGDCVVSCAVWRSTAWILEVTKLARERGASIVVIADRRTALSDLSNEAVIVPSEGVSFVTSMTAAMSATQAVVAELAALDTEATVRNLRDIEGLWRTLSLVDPT</sequence>
<dbReference type="SUPFAM" id="SSF46689">
    <property type="entry name" value="Homeodomain-like"/>
    <property type="match status" value="1"/>
</dbReference>
<evidence type="ECO:0000259" key="4">
    <source>
        <dbReference type="PROSITE" id="PS51071"/>
    </source>
</evidence>
<dbReference type="Proteomes" id="UP001060018">
    <property type="component" value="Chromosome"/>
</dbReference>
<dbReference type="Pfam" id="PF01418">
    <property type="entry name" value="HTH_6"/>
    <property type="match status" value="1"/>
</dbReference>
<dbReference type="InterPro" id="IPR001347">
    <property type="entry name" value="SIS_dom"/>
</dbReference>
<keyword evidence="2" id="KW-0238">DNA-binding</keyword>
<dbReference type="GO" id="GO:0097367">
    <property type="term" value="F:carbohydrate derivative binding"/>
    <property type="evidence" value="ECO:0007669"/>
    <property type="project" value="InterPro"/>
</dbReference>
<evidence type="ECO:0000256" key="2">
    <source>
        <dbReference type="ARBA" id="ARBA00023125"/>
    </source>
</evidence>
<dbReference type="InterPro" id="IPR000281">
    <property type="entry name" value="HTH_RpiR"/>
</dbReference>
<dbReference type="CDD" id="cd05013">
    <property type="entry name" value="SIS_RpiR"/>
    <property type="match status" value="1"/>
</dbReference>
<dbReference type="InterPro" id="IPR009057">
    <property type="entry name" value="Homeodomain-like_sf"/>
</dbReference>
<feature type="domain" description="HTH rpiR-type" evidence="4">
    <location>
        <begin position="4"/>
        <end position="80"/>
    </location>
</feature>
<protein>
    <submittedName>
        <fullName evidence="6">MurR/RpiR family transcriptional regulator</fullName>
    </submittedName>
</protein>
<dbReference type="InterPro" id="IPR047640">
    <property type="entry name" value="RpiR-like"/>
</dbReference>
<reference evidence="6" key="1">
    <citation type="journal article" date="2022" name="Pest Manag. Sci.">
        <title>Glutamicibacter halophytocola-mediated host fitness of potato tuber moth on Solanaceae crops.</title>
        <authorList>
            <person name="Wang W."/>
            <person name="Xiao G."/>
            <person name="Du G."/>
            <person name="Chang L."/>
            <person name="Yang Y."/>
            <person name="Ye J."/>
            <person name="Chen B."/>
        </authorList>
    </citation>
    <scope>NUCLEOTIDE SEQUENCE</scope>
    <source>
        <strain evidence="6">S2</strain>
    </source>
</reference>
<dbReference type="Gene3D" id="1.10.10.10">
    <property type="entry name" value="Winged helix-like DNA-binding domain superfamily/Winged helix DNA-binding domain"/>
    <property type="match status" value="1"/>
</dbReference>
<dbReference type="Gene3D" id="3.40.50.10490">
    <property type="entry name" value="Glucose-6-phosphate isomerase like protein, domain 1"/>
    <property type="match status" value="1"/>
</dbReference>
<dbReference type="AlphaFoldDB" id="A0AA94XV12"/>
<dbReference type="GO" id="GO:0003700">
    <property type="term" value="F:DNA-binding transcription factor activity"/>
    <property type="evidence" value="ECO:0007669"/>
    <property type="project" value="InterPro"/>
</dbReference>
<dbReference type="RefSeq" id="WP_257746275.1">
    <property type="nucleotide sequence ID" value="NZ_CP102487.1"/>
</dbReference>
<dbReference type="EMBL" id="CP102487">
    <property type="protein sequence ID" value="UUX60450.1"/>
    <property type="molecule type" value="Genomic_DNA"/>
</dbReference>
<evidence type="ECO:0000259" key="5">
    <source>
        <dbReference type="PROSITE" id="PS51464"/>
    </source>
</evidence>
<evidence type="ECO:0000313" key="6">
    <source>
        <dbReference type="EMBL" id="UUX60450.1"/>
    </source>
</evidence>
<proteinExistence type="predicted"/>
<dbReference type="GO" id="GO:0003677">
    <property type="term" value="F:DNA binding"/>
    <property type="evidence" value="ECO:0007669"/>
    <property type="project" value="UniProtKB-KW"/>
</dbReference>
<keyword evidence="1" id="KW-0805">Transcription regulation</keyword>
<evidence type="ECO:0000256" key="1">
    <source>
        <dbReference type="ARBA" id="ARBA00023015"/>
    </source>
</evidence>
<name>A0AA94XV12_9MICC</name>
<evidence type="ECO:0000256" key="3">
    <source>
        <dbReference type="ARBA" id="ARBA00023163"/>
    </source>
</evidence>
<dbReference type="InterPro" id="IPR046348">
    <property type="entry name" value="SIS_dom_sf"/>
</dbReference>
<dbReference type="PANTHER" id="PTHR30514:SF18">
    <property type="entry name" value="RPIR-FAMILY TRANSCRIPTIONAL REGULATOR"/>
    <property type="match status" value="1"/>
</dbReference>
<dbReference type="GO" id="GO:1901135">
    <property type="term" value="P:carbohydrate derivative metabolic process"/>
    <property type="evidence" value="ECO:0007669"/>
    <property type="project" value="InterPro"/>
</dbReference>
<dbReference type="PANTHER" id="PTHR30514">
    <property type="entry name" value="GLUCOKINASE"/>
    <property type="match status" value="1"/>
</dbReference>